<keyword evidence="3" id="KW-1185">Reference proteome</keyword>
<evidence type="ECO:0000313" key="3">
    <source>
        <dbReference type="Proteomes" id="UP001530293"/>
    </source>
</evidence>
<protein>
    <submittedName>
        <fullName evidence="2">Uncharacterized protein</fullName>
    </submittedName>
</protein>
<feature type="compositionally biased region" description="Polar residues" evidence="1">
    <location>
        <begin position="87"/>
        <end position="96"/>
    </location>
</feature>
<dbReference type="AlphaFoldDB" id="A0ABD3N200"/>
<sequence>MGRGKLVFKGEKKSKKKDGSAKVKYERGESVGRGQIGAGGSDSGSTQHLDLDVDATTTLAPSRDGDVGASTGDGDQTRSTQPDKFHNQGPQVQKGQGLITSSATVITGHGTAFKNELRVGDALLVRNQKGSDEMRIITMVLSNASASISSAFTSDLRNPTQFNYINKPRDDKREMAAKAEKARLEKEEVEQRAMGKYGNKEEIVYREKTEHGGYRIRKEKATTEMSRSDLLAARAGKKSDRYC</sequence>
<gene>
    <name evidence="2" type="ORF">ACHAWU_008783</name>
</gene>
<dbReference type="EMBL" id="JALLBG020000058">
    <property type="protein sequence ID" value="KAL3769091.1"/>
    <property type="molecule type" value="Genomic_DNA"/>
</dbReference>
<comment type="caution">
    <text evidence="2">The sequence shown here is derived from an EMBL/GenBank/DDBJ whole genome shotgun (WGS) entry which is preliminary data.</text>
</comment>
<proteinExistence type="predicted"/>
<feature type="region of interest" description="Disordered" evidence="1">
    <location>
        <begin position="1"/>
        <end position="96"/>
    </location>
</feature>
<reference evidence="2 3" key="1">
    <citation type="submission" date="2024-10" db="EMBL/GenBank/DDBJ databases">
        <title>Updated reference genomes for cyclostephanoid diatoms.</title>
        <authorList>
            <person name="Roberts W.R."/>
            <person name="Alverson A.J."/>
        </authorList>
    </citation>
    <scope>NUCLEOTIDE SEQUENCE [LARGE SCALE GENOMIC DNA]</scope>
    <source>
        <strain evidence="2 3">AJA232-27</strain>
    </source>
</reference>
<feature type="compositionally biased region" description="Basic and acidic residues" evidence="1">
    <location>
        <begin position="17"/>
        <end position="30"/>
    </location>
</feature>
<accession>A0ABD3N200</accession>
<organism evidence="2 3">
    <name type="scientific">Discostella pseudostelligera</name>
    <dbReference type="NCBI Taxonomy" id="259834"/>
    <lineage>
        <taxon>Eukaryota</taxon>
        <taxon>Sar</taxon>
        <taxon>Stramenopiles</taxon>
        <taxon>Ochrophyta</taxon>
        <taxon>Bacillariophyta</taxon>
        <taxon>Coscinodiscophyceae</taxon>
        <taxon>Thalassiosirophycidae</taxon>
        <taxon>Stephanodiscales</taxon>
        <taxon>Stephanodiscaceae</taxon>
        <taxon>Discostella</taxon>
    </lineage>
</organism>
<name>A0ABD3N200_9STRA</name>
<dbReference type="Proteomes" id="UP001530293">
    <property type="component" value="Unassembled WGS sequence"/>
</dbReference>
<evidence type="ECO:0000313" key="2">
    <source>
        <dbReference type="EMBL" id="KAL3769091.1"/>
    </source>
</evidence>
<evidence type="ECO:0000256" key="1">
    <source>
        <dbReference type="SAM" id="MobiDB-lite"/>
    </source>
</evidence>